<name>A0A9E7KBV3_9LILI</name>
<reference evidence="1" key="1">
    <citation type="submission" date="2022-05" db="EMBL/GenBank/DDBJ databases">
        <title>The Musa troglodytarum L. genome provides insights into the mechanism of non-climacteric behaviour and enrichment of carotenoids.</title>
        <authorList>
            <person name="Wang J."/>
        </authorList>
    </citation>
    <scope>NUCLEOTIDE SEQUENCE</scope>
    <source>
        <tissue evidence="1">Leaf</tissue>
    </source>
</reference>
<proteinExistence type="predicted"/>
<dbReference type="Proteomes" id="UP001055439">
    <property type="component" value="Chromosome 6"/>
</dbReference>
<sequence length="44" mass="5297">MREPLPMPFHVCRHHQYRRFRPSIFFLLCSLLLSFRFNASGCGK</sequence>
<organism evidence="1 2">
    <name type="scientific">Musa troglodytarum</name>
    <name type="common">fe'i banana</name>
    <dbReference type="NCBI Taxonomy" id="320322"/>
    <lineage>
        <taxon>Eukaryota</taxon>
        <taxon>Viridiplantae</taxon>
        <taxon>Streptophyta</taxon>
        <taxon>Embryophyta</taxon>
        <taxon>Tracheophyta</taxon>
        <taxon>Spermatophyta</taxon>
        <taxon>Magnoliopsida</taxon>
        <taxon>Liliopsida</taxon>
        <taxon>Zingiberales</taxon>
        <taxon>Musaceae</taxon>
        <taxon>Musa</taxon>
    </lineage>
</organism>
<accession>A0A9E7KBV3</accession>
<dbReference type="EMBL" id="CP097508">
    <property type="protein sequence ID" value="URE11736.1"/>
    <property type="molecule type" value="Genomic_DNA"/>
</dbReference>
<protein>
    <submittedName>
        <fullName evidence="1">Uncharacterized protein</fullName>
    </submittedName>
</protein>
<evidence type="ECO:0000313" key="2">
    <source>
        <dbReference type="Proteomes" id="UP001055439"/>
    </source>
</evidence>
<keyword evidence="2" id="KW-1185">Reference proteome</keyword>
<dbReference type="AlphaFoldDB" id="A0A9E7KBV3"/>
<gene>
    <name evidence="1" type="ORF">MUK42_04322</name>
</gene>
<evidence type="ECO:0000313" key="1">
    <source>
        <dbReference type="EMBL" id="URE11736.1"/>
    </source>
</evidence>